<dbReference type="Proteomes" id="UP000799776">
    <property type="component" value="Unassembled WGS sequence"/>
</dbReference>
<name>A0A9P4HU07_9PEZI</name>
<dbReference type="OrthoDB" id="3912356at2759"/>
<sequence length="487" mass="54605">MQETGSSKKTSSVKTSKTSTSGRRRLQKKPPPSYVSQPERQGQSFPAGKPGNGYLNTEDAVLDKHTGERRDVTEMLHALAHRESFDSLDAQAAARREEQDRPPGEPLIASLSSEIWDQIVSHLTLSDSANLAFTSKTLLSLVGRGPWHALNLETNRLSRIDFLVSMDRHLPDHLFCFACARYHLRTHKGDERLRPTNVLNPLFTCPNQYNAALAPARTRLVPHYTLPFTFVQLVTRARRYSPAHGIPITTLSRRWRDRDSNWTHQTRFQFDSHNHLLMRVVSQTFAPSGLPPAGLRHLLYSMEDYTPYFSVCAHWRDGDLMNIAKCALSHIPKPKESVAQQVRKGPDAVGGIVAARMQSAKSSAIVTLCSTCKPLRRCPDCPSEYLVELKLAEDKTEQNPYQRFKHAIVVTRWCDLGDGSSPGVAEWAAVNGETETGVYDSFETVGKRAISGVFESDCSDNMTIPGMRVLSLNPKKVRKGEEGHNWY</sequence>
<feature type="compositionally biased region" description="Polar residues" evidence="1">
    <location>
        <begin position="34"/>
        <end position="44"/>
    </location>
</feature>
<evidence type="ECO:0008006" key="4">
    <source>
        <dbReference type="Google" id="ProtNLM"/>
    </source>
</evidence>
<dbReference type="AlphaFoldDB" id="A0A9P4HU07"/>
<organism evidence="2 3">
    <name type="scientific">Saccharata proteae CBS 121410</name>
    <dbReference type="NCBI Taxonomy" id="1314787"/>
    <lineage>
        <taxon>Eukaryota</taxon>
        <taxon>Fungi</taxon>
        <taxon>Dikarya</taxon>
        <taxon>Ascomycota</taxon>
        <taxon>Pezizomycotina</taxon>
        <taxon>Dothideomycetes</taxon>
        <taxon>Dothideomycetes incertae sedis</taxon>
        <taxon>Botryosphaeriales</taxon>
        <taxon>Saccharataceae</taxon>
        <taxon>Saccharata</taxon>
    </lineage>
</organism>
<evidence type="ECO:0000256" key="1">
    <source>
        <dbReference type="SAM" id="MobiDB-lite"/>
    </source>
</evidence>
<dbReference type="EMBL" id="ML978727">
    <property type="protein sequence ID" value="KAF2085969.1"/>
    <property type="molecule type" value="Genomic_DNA"/>
</dbReference>
<reference evidence="2" key="1">
    <citation type="journal article" date="2020" name="Stud. Mycol.">
        <title>101 Dothideomycetes genomes: a test case for predicting lifestyles and emergence of pathogens.</title>
        <authorList>
            <person name="Haridas S."/>
            <person name="Albert R."/>
            <person name="Binder M."/>
            <person name="Bloem J."/>
            <person name="Labutti K."/>
            <person name="Salamov A."/>
            <person name="Andreopoulos B."/>
            <person name="Baker S."/>
            <person name="Barry K."/>
            <person name="Bills G."/>
            <person name="Bluhm B."/>
            <person name="Cannon C."/>
            <person name="Castanera R."/>
            <person name="Culley D."/>
            <person name="Daum C."/>
            <person name="Ezra D."/>
            <person name="Gonzalez J."/>
            <person name="Henrissat B."/>
            <person name="Kuo A."/>
            <person name="Liang C."/>
            <person name="Lipzen A."/>
            <person name="Lutzoni F."/>
            <person name="Magnuson J."/>
            <person name="Mondo S."/>
            <person name="Nolan M."/>
            <person name="Ohm R."/>
            <person name="Pangilinan J."/>
            <person name="Park H.-J."/>
            <person name="Ramirez L."/>
            <person name="Alfaro M."/>
            <person name="Sun H."/>
            <person name="Tritt A."/>
            <person name="Yoshinaga Y."/>
            <person name="Zwiers L.-H."/>
            <person name="Turgeon B."/>
            <person name="Goodwin S."/>
            <person name="Spatafora J."/>
            <person name="Crous P."/>
            <person name="Grigoriev I."/>
        </authorList>
    </citation>
    <scope>NUCLEOTIDE SEQUENCE</scope>
    <source>
        <strain evidence="2">CBS 121410</strain>
    </source>
</reference>
<keyword evidence="3" id="KW-1185">Reference proteome</keyword>
<feature type="compositionally biased region" description="Low complexity" evidence="1">
    <location>
        <begin position="7"/>
        <end position="21"/>
    </location>
</feature>
<protein>
    <recommendedName>
        <fullName evidence="4">F-box domain-containing protein</fullName>
    </recommendedName>
</protein>
<gene>
    <name evidence="2" type="ORF">K490DRAFT_74836</name>
</gene>
<proteinExistence type="predicted"/>
<accession>A0A9P4HU07</accession>
<evidence type="ECO:0000313" key="2">
    <source>
        <dbReference type="EMBL" id="KAF2085969.1"/>
    </source>
</evidence>
<evidence type="ECO:0000313" key="3">
    <source>
        <dbReference type="Proteomes" id="UP000799776"/>
    </source>
</evidence>
<feature type="region of interest" description="Disordered" evidence="1">
    <location>
        <begin position="1"/>
        <end position="57"/>
    </location>
</feature>
<comment type="caution">
    <text evidence="2">The sequence shown here is derived from an EMBL/GenBank/DDBJ whole genome shotgun (WGS) entry which is preliminary data.</text>
</comment>